<evidence type="ECO:0000256" key="1">
    <source>
        <dbReference type="SAM" id="MobiDB-lite"/>
    </source>
</evidence>
<gene>
    <name evidence="2" type="ORF">A2875_05535</name>
</gene>
<reference evidence="2 3" key="1">
    <citation type="journal article" date="2016" name="Nat. Commun.">
        <title>Thousands of microbial genomes shed light on interconnected biogeochemical processes in an aquifer system.</title>
        <authorList>
            <person name="Anantharaman K."/>
            <person name="Brown C.T."/>
            <person name="Hug L.A."/>
            <person name="Sharon I."/>
            <person name="Castelle C.J."/>
            <person name="Probst A.J."/>
            <person name="Thomas B.C."/>
            <person name="Singh A."/>
            <person name="Wilkins M.J."/>
            <person name="Karaoz U."/>
            <person name="Brodie E.L."/>
            <person name="Williams K.H."/>
            <person name="Hubbard S.S."/>
            <person name="Banfield J.F."/>
        </authorList>
    </citation>
    <scope>NUCLEOTIDE SEQUENCE [LARGE SCALE GENOMIC DNA]</scope>
</reference>
<dbReference type="Proteomes" id="UP000177416">
    <property type="component" value="Unassembled WGS sequence"/>
</dbReference>
<name>A0A1F5ZP73_9BACT</name>
<evidence type="ECO:0000313" key="3">
    <source>
        <dbReference type="Proteomes" id="UP000177416"/>
    </source>
</evidence>
<feature type="region of interest" description="Disordered" evidence="1">
    <location>
        <begin position="1"/>
        <end position="63"/>
    </location>
</feature>
<dbReference type="EMBL" id="MFJJ01000025">
    <property type="protein sequence ID" value="OGG14183.1"/>
    <property type="molecule type" value="Genomic_DNA"/>
</dbReference>
<protein>
    <submittedName>
        <fullName evidence="2">Uncharacterized protein</fullName>
    </submittedName>
</protein>
<proteinExistence type="predicted"/>
<accession>A0A1F5ZP73</accession>
<dbReference type="AlphaFoldDB" id="A0A1F5ZP73"/>
<comment type="caution">
    <text evidence="2">The sequence shown here is derived from an EMBL/GenBank/DDBJ whole genome shotgun (WGS) entry which is preliminary data.</text>
</comment>
<feature type="compositionally biased region" description="Basic and acidic residues" evidence="1">
    <location>
        <begin position="16"/>
        <end position="41"/>
    </location>
</feature>
<sequence>MAVENPSNVILEEADYDPRTGDFGEPKKKRLPLDEPVRPFPEEELSSDAQSNTKFAKEQVANK</sequence>
<evidence type="ECO:0000313" key="2">
    <source>
        <dbReference type="EMBL" id="OGG14183.1"/>
    </source>
</evidence>
<organism evidence="2 3">
    <name type="scientific">Candidatus Gottesmanbacteria bacterium RIFCSPHIGHO2_01_FULL_46_14</name>
    <dbReference type="NCBI Taxonomy" id="1798380"/>
    <lineage>
        <taxon>Bacteria</taxon>
        <taxon>Candidatus Gottesmaniibacteriota</taxon>
    </lineage>
</organism>